<dbReference type="PROSITE" id="PS51683">
    <property type="entry name" value="SAM_OMT_II"/>
    <property type="match status" value="1"/>
</dbReference>
<dbReference type="GO" id="GO:0032259">
    <property type="term" value="P:methylation"/>
    <property type="evidence" value="ECO:0007669"/>
    <property type="project" value="UniProtKB-KW"/>
</dbReference>
<feature type="domain" description="O-methyltransferase C-terminal" evidence="4">
    <location>
        <begin position="3"/>
        <end position="62"/>
    </location>
</feature>
<proteinExistence type="predicted"/>
<dbReference type="InterPro" id="IPR001077">
    <property type="entry name" value="COMT_C"/>
</dbReference>
<keyword evidence="6" id="KW-1185">Reference proteome</keyword>
<keyword evidence="1 5" id="KW-0489">Methyltransferase</keyword>
<gene>
    <name evidence="5" type="ORF">ACFORL_03060</name>
</gene>
<name>A0ABV8CCM4_9GAMM</name>
<dbReference type="EMBL" id="JBHSAB010000002">
    <property type="protein sequence ID" value="MFC3908059.1"/>
    <property type="molecule type" value="Genomic_DNA"/>
</dbReference>
<evidence type="ECO:0000313" key="6">
    <source>
        <dbReference type="Proteomes" id="UP001595758"/>
    </source>
</evidence>
<sequence>MRKSYESLNPQGRILIHEMLFNNTKTGPLGVAAYNIMMLLWTQGGQQFSRKELTTLLQDIGFTDVQVLPTGFGEWSLITGTKPSA</sequence>
<organism evidence="5 6">
    <name type="scientific">Legionella dresdenensis</name>
    <dbReference type="NCBI Taxonomy" id="450200"/>
    <lineage>
        <taxon>Bacteria</taxon>
        <taxon>Pseudomonadati</taxon>
        <taxon>Pseudomonadota</taxon>
        <taxon>Gammaproteobacteria</taxon>
        <taxon>Legionellales</taxon>
        <taxon>Legionellaceae</taxon>
        <taxon>Legionella</taxon>
    </lineage>
</organism>
<reference evidence="6" key="1">
    <citation type="journal article" date="2019" name="Int. J. Syst. Evol. Microbiol.">
        <title>The Global Catalogue of Microorganisms (GCM) 10K type strain sequencing project: providing services to taxonomists for standard genome sequencing and annotation.</title>
        <authorList>
            <consortium name="The Broad Institute Genomics Platform"/>
            <consortium name="The Broad Institute Genome Sequencing Center for Infectious Disease"/>
            <person name="Wu L."/>
            <person name="Ma J."/>
        </authorList>
    </citation>
    <scope>NUCLEOTIDE SEQUENCE [LARGE SCALE GENOMIC DNA]</scope>
    <source>
        <strain evidence="6">CCUG 59858</strain>
    </source>
</reference>
<dbReference type="Proteomes" id="UP001595758">
    <property type="component" value="Unassembled WGS sequence"/>
</dbReference>
<dbReference type="SUPFAM" id="SSF53335">
    <property type="entry name" value="S-adenosyl-L-methionine-dependent methyltransferases"/>
    <property type="match status" value="1"/>
</dbReference>
<accession>A0ABV8CCM4</accession>
<evidence type="ECO:0000313" key="5">
    <source>
        <dbReference type="EMBL" id="MFC3908059.1"/>
    </source>
</evidence>
<dbReference type="InterPro" id="IPR016461">
    <property type="entry name" value="COMT-like"/>
</dbReference>
<keyword evidence="3" id="KW-0949">S-adenosyl-L-methionine</keyword>
<dbReference type="InterPro" id="IPR029063">
    <property type="entry name" value="SAM-dependent_MTases_sf"/>
</dbReference>
<evidence type="ECO:0000256" key="1">
    <source>
        <dbReference type="ARBA" id="ARBA00022603"/>
    </source>
</evidence>
<keyword evidence="2" id="KW-0808">Transferase</keyword>
<dbReference type="Gene3D" id="3.40.50.150">
    <property type="entry name" value="Vaccinia Virus protein VP39"/>
    <property type="match status" value="1"/>
</dbReference>
<evidence type="ECO:0000256" key="2">
    <source>
        <dbReference type="ARBA" id="ARBA00022679"/>
    </source>
</evidence>
<dbReference type="Pfam" id="PF00891">
    <property type="entry name" value="Methyltransf_2"/>
    <property type="match status" value="1"/>
</dbReference>
<evidence type="ECO:0000259" key="4">
    <source>
        <dbReference type="Pfam" id="PF00891"/>
    </source>
</evidence>
<dbReference type="RefSeq" id="WP_382341118.1">
    <property type="nucleotide sequence ID" value="NZ_JBHSAB010000002.1"/>
</dbReference>
<protein>
    <submittedName>
        <fullName evidence="5">Methyltransferase</fullName>
    </submittedName>
</protein>
<comment type="caution">
    <text evidence="5">The sequence shown here is derived from an EMBL/GenBank/DDBJ whole genome shotgun (WGS) entry which is preliminary data.</text>
</comment>
<dbReference type="GO" id="GO:0008168">
    <property type="term" value="F:methyltransferase activity"/>
    <property type="evidence" value="ECO:0007669"/>
    <property type="project" value="UniProtKB-KW"/>
</dbReference>
<evidence type="ECO:0000256" key="3">
    <source>
        <dbReference type="ARBA" id="ARBA00022691"/>
    </source>
</evidence>